<evidence type="ECO:0000313" key="2">
    <source>
        <dbReference type="EMBL" id="KAK1922801.1"/>
    </source>
</evidence>
<feature type="region of interest" description="Disordered" evidence="1">
    <location>
        <begin position="119"/>
        <end position="149"/>
    </location>
</feature>
<keyword evidence="3" id="KW-1185">Reference proteome</keyword>
<evidence type="ECO:0000256" key="1">
    <source>
        <dbReference type="SAM" id="MobiDB-lite"/>
    </source>
</evidence>
<comment type="caution">
    <text evidence="2">The sequence shown here is derived from an EMBL/GenBank/DDBJ whole genome shotgun (WGS) entry which is preliminary data.</text>
</comment>
<reference evidence="2" key="1">
    <citation type="submission" date="2023-02" db="EMBL/GenBank/DDBJ databases">
        <title>Identification and recombinant expression of a fungal hydrolase from Papiliotrema laurentii that hydrolyzes apple cutin and clears colloidal polyester polyurethane.</title>
        <authorList>
            <consortium name="DOE Joint Genome Institute"/>
            <person name="Roman V.A."/>
            <person name="Bojanowski C."/>
            <person name="Crable B.R."/>
            <person name="Wagner D.N."/>
            <person name="Hung C.S."/>
            <person name="Nadeau L.J."/>
            <person name="Schratz L."/>
            <person name="Haridas S."/>
            <person name="Pangilinan J."/>
            <person name="Lipzen A."/>
            <person name="Na H."/>
            <person name="Yan M."/>
            <person name="Ng V."/>
            <person name="Grigoriev I.V."/>
            <person name="Spatafora J.W."/>
            <person name="Barlow D."/>
            <person name="Biffinger J."/>
            <person name="Kelley-Loughnane N."/>
            <person name="Varaljay V.A."/>
            <person name="Crookes-Goodson W.J."/>
        </authorList>
    </citation>
    <scope>NUCLEOTIDE SEQUENCE</scope>
    <source>
        <strain evidence="2">5307AH</strain>
    </source>
</reference>
<feature type="region of interest" description="Disordered" evidence="1">
    <location>
        <begin position="1"/>
        <end position="67"/>
    </location>
</feature>
<evidence type="ECO:0000313" key="3">
    <source>
        <dbReference type="Proteomes" id="UP001182556"/>
    </source>
</evidence>
<sequence>MSLSGSASEDYAKTGDGMLRVNEAQGPDPTPENPAGVFPQSTGPPAQGGSMPGAGPPPSSGDVRTVFGNPEVCKDAFKNIIHAINSALDTLHAESPSGLGARAEELKRRLEGMRGEVEGWAKGEGFEGVEEKNEEVDREGGDAGGLYRD</sequence>
<proteinExistence type="predicted"/>
<organism evidence="2 3">
    <name type="scientific">Papiliotrema laurentii</name>
    <name type="common">Cryptococcus laurentii</name>
    <dbReference type="NCBI Taxonomy" id="5418"/>
    <lineage>
        <taxon>Eukaryota</taxon>
        <taxon>Fungi</taxon>
        <taxon>Dikarya</taxon>
        <taxon>Basidiomycota</taxon>
        <taxon>Agaricomycotina</taxon>
        <taxon>Tremellomycetes</taxon>
        <taxon>Tremellales</taxon>
        <taxon>Rhynchogastremaceae</taxon>
        <taxon>Papiliotrema</taxon>
    </lineage>
</organism>
<protein>
    <submittedName>
        <fullName evidence="2">Uncharacterized protein</fullName>
    </submittedName>
</protein>
<dbReference type="AlphaFoldDB" id="A0AAD9CVG9"/>
<gene>
    <name evidence="2" type="ORF">DB88DRAFT_496323</name>
</gene>
<feature type="compositionally biased region" description="Basic and acidic residues" evidence="1">
    <location>
        <begin position="119"/>
        <end position="131"/>
    </location>
</feature>
<accession>A0AAD9CVG9</accession>
<name>A0AAD9CVG9_PAPLA</name>
<dbReference type="EMBL" id="JAODAN010000008">
    <property type="protein sequence ID" value="KAK1922801.1"/>
    <property type="molecule type" value="Genomic_DNA"/>
</dbReference>
<dbReference type="Proteomes" id="UP001182556">
    <property type="component" value="Unassembled WGS sequence"/>
</dbReference>